<comment type="function">
    <text evidence="1 5">Hydrolyzes acetyl esters in homogalacturonan regions of pectin. In type I primary cell wall, galacturonic acid residues of pectin can be acetylated at the O-2 and O-3 positions. Decreasing the degree of acetylation of pectin gels in vitro alters their physical properties.</text>
</comment>
<proteinExistence type="inferred from homology"/>
<dbReference type="EC" id="3.1.1.-" evidence="5"/>
<organism evidence="6">
    <name type="scientific">Setaria italica</name>
    <name type="common">Foxtail millet</name>
    <name type="synonym">Panicum italicum</name>
    <dbReference type="NCBI Taxonomy" id="4555"/>
    <lineage>
        <taxon>Eukaryota</taxon>
        <taxon>Viridiplantae</taxon>
        <taxon>Streptophyta</taxon>
        <taxon>Embryophyta</taxon>
        <taxon>Tracheophyta</taxon>
        <taxon>Spermatophyta</taxon>
        <taxon>Magnoliopsida</taxon>
        <taxon>Liliopsida</taxon>
        <taxon>Poales</taxon>
        <taxon>Poaceae</taxon>
        <taxon>PACMAD clade</taxon>
        <taxon>Panicoideae</taxon>
        <taxon>Panicodae</taxon>
        <taxon>Paniceae</taxon>
        <taxon>Cenchrinae</taxon>
        <taxon>Setaria</taxon>
    </lineage>
</organism>
<dbReference type="GO" id="GO:0016787">
    <property type="term" value="F:hydrolase activity"/>
    <property type="evidence" value="ECO:0007669"/>
    <property type="project" value="UniProtKB-KW"/>
</dbReference>
<evidence type="ECO:0000256" key="2">
    <source>
        <dbReference type="ARBA" id="ARBA00004191"/>
    </source>
</evidence>
<keyword evidence="5" id="KW-0964">Secreted</keyword>
<evidence type="ECO:0000256" key="3">
    <source>
        <dbReference type="ARBA" id="ARBA00005784"/>
    </source>
</evidence>
<dbReference type="AlphaFoldDB" id="A0A368REM9"/>
<evidence type="ECO:0000256" key="1">
    <source>
        <dbReference type="ARBA" id="ARBA00003534"/>
    </source>
</evidence>
<dbReference type="GO" id="GO:0071555">
    <property type="term" value="P:cell wall organization"/>
    <property type="evidence" value="ECO:0007669"/>
    <property type="project" value="UniProtKB-KW"/>
</dbReference>
<keyword evidence="4 5" id="KW-0134">Cell wall</keyword>
<reference evidence="6" key="1">
    <citation type="journal article" date="2012" name="Nat. Biotechnol.">
        <title>Reference genome sequence of the model plant Setaria.</title>
        <authorList>
            <person name="Bennetzen J.L."/>
            <person name="Schmutz J."/>
            <person name="Wang H."/>
            <person name="Percifield R."/>
            <person name="Hawkins J."/>
            <person name="Pontaroli A.C."/>
            <person name="Estep M."/>
            <person name="Feng L."/>
            <person name="Vaughn J.N."/>
            <person name="Grimwood J."/>
            <person name="Jenkins J."/>
            <person name="Barry K."/>
            <person name="Lindquist E."/>
            <person name="Hellsten U."/>
            <person name="Deshpande S."/>
            <person name="Wang X."/>
            <person name="Wu X."/>
            <person name="Mitros T."/>
            <person name="Triplett J."/>
            <person name="Yang X."/>
            <person name="Ye C.Y."/>
            <person name="Mauro-Herrera M."/>
            <person name="Wang L."/>
            <person name="Li P."/>
            <person name="Sharma M."/>
            <person name="Sharma R."/>
            <person name="Ronald P.C."/>
            <person name="Panaud O."/>
            <person name="Kellogg E.A."/>
            <person name="Brutnell T.P."/>
            <person name="Doust A.N."/>
            <person name="Tuskan G.A."/>
            <person name="Rokhsar D."/>
            <person name="Devos K.M."/>
        </authorList>
    </citation>
    <scope>NUCLEOTIDE SEQUENCE [LARGE SCALE GENOMIC DNA]</scope>
    <source>
        <strain evidence="6">Yugu1</strain>
    </source>
</reference>
<evidence type="ECO:0000313" key="6">
    <source>
        <dbReference type="EMBL" id="RCV28518.1"/>
    </source>
</evidence>
<dbReference type="PANTHER" id="PTHR21562:SF117">
    <property type="entry name" value="PECTIN ACETYLESTERASE"/>
    <property type="match status" value="1"/>
</dbReference>
<dbReference type="Pfam" id="PF03283">
    <property type="entry name" value="PAE"/>
    <property type="match status" value="1"/>
</dbReference>
<keyword evidence="5" id="KW-0961">Cell wall biogenesis/degradation</keyword>
<reference evidence="6" key="2">
    <citation type="submission" date="2015-07" db="EMBL/GenBank/DDBJ databases">
        <authorList>
            <person name="Noorani M."/>
        </authorList>
    </citation>
    <scope>NUCLEOTIDE SEQUENCE</scope>
    <source>
        <strain evidence="6">Yugu1</strain>
    </source>
</reference>
<dbReference type="InterPro" id="IPR004963">
    <property type="entry name" value="PAE/NOTUM"/>
</dbReference>
<accession>A0A368REM9</accession>
<name>A0A368REM9_SETIT</name>
<protein>
    <recommendedName>
        <fullName evidence="5">Pectin acetylesterase</fullName>
        <ecNumber evidence="5">3.1.1.-</ecNumber>
    </recommendedName>
</protein>
<evidence type="ECO:0000256" key="5">
    <source>
        <dbReference type="RuleBase" id="RU363114"/>
    </source>
</evidence>
<dbReference type="EMBL" id="CM003532">
    <property type="protein sequence ID" value="RCV28518.1"/>
    <property type="molecule type" value="Genomic_DNA"/>
</dbReference>
<dbReference type="OrthoDB" id="1728742at2759"/>
<sequence length="61" mass="6523">MGIGLAEAKQALLAGCSAGGLATLLHCDNFRARFPQEVSVKCLNDAGFFLDMQVCENCIPY</sequence>
<gene>
    <name evidence="6" type="ORF">SETIT_5G410600v2</name>
</gene>
<comment type="similarity">
    <text evidence="3 5">Belongs to the pectinacetylesterase family.</text>
</comment>
<evidence type="ECO:0000256" key="4">
    <source>
        <dbReference type="ARBA" id="ARBA00022512"/>
    </source>
</evidence>
<comment type="subcellular location">
    <subcellularLocation>
        <location evidence="2 5">Secreted</location>
        <location evidence="2 5">Cell wall</location>
    </subcellularLocation>
</comment>
<dbReference type="PANTHER" id="PTHR21562">
    <property type="entry name" value="NOTUM-RELATED"/>
    <property type="match status" value="1"/>
</dbReference>
<keyword evidence="5" id="KW-0378">Hydrolase</keyword>